<comment type="caution">
    <text evidence="1">The sequence shown here is derived from an EMBL/GenBank/DDBJ whole genome shotgun (WGS) entry which is preliminary data.</text>
</comment>
<organism evidence="1 2">
    <name type="scientific">Sesamum alatum</name>
    <dbReference type="NCBI Taxonomy" id="300844"/>
    <lineage>
        <taxon>Eukaryota</taxon>
        <taxon>Viridiplantae</taxon>
        <taxon>Streptophyta</taxon>
        <taxon>Embryophyta</taxon>
        <taxon>Tracheophyta</taxon>
        <taxon>Spermatophyta</taxon>
        <taxon>Magnoliopsida</taxon>
        <taxon>eudicotyledons</taxon>
        <taxon>Gunneridae</taxon>
        <taxon>Pentapetalae</taxon>
        <taxon>asterids</taxon>
        <taxon>lamiids</taxon>
        <taxon>Lamiales</taxon>
        <taxon>Pedaliaceae</taxon>
        <taxon>Sesamum</taxon>
    </lineage>
</organism>
<reference evidence="1" key="2">
    <citation type="journal article" date="2024" name="Plant">
        <title>Genomic evolution and insights into agronomic trait innovations of Sesamum species.</title>
        <authorList>
            <person name="Miao H."/>
            <person name="Wang L."/>
            <person name="Qu L."/>
            <person name="Liu H."/>
            <person name="Sun Y."/>
            <person name="Le M."/>
            <person name="Wang Q."/>
            <person name="Wei S."/>
            <person name="Zheng Y."/>
            <person name="Lin W."/>
            <person name="Duan Y."/>
            <person name="Cao H."/>
            <person name="Xiong S."/>
            <person name="Wang X."/>
            <person name="Wei L."/>
            <person name="Li C."/>
            <person name="Ma Q."/>
            <person name="Ju M."/>
            <person name="Zhao R."/>
            <person name="Li G."/>
            <person name="Mu C."/>
            <person name="Tian Q."/>
            <person name="Mei H."/>
            <person name="Zhang T."/>
            <person name="Gao T."/>
            <person name="Zhang H."/>
        </authorList>
    </citation>
    <scope>NUCLEOTIDE SEQUENCE</scope>
    <source>
        <strain evidence="1">3651</strain>
    </source>
</reference>
<sequence>MHRFHSVRLSLAHTRTNLCFSIAAMWPDGYYYQEQMYYCSRWTKDMEKSFVESLVIHARTGFFRPERPNIHAVMSALYDVNKKHKTKVTYEWAQTRVAALWERYELFR</sequence>
<keyword evidence="2" id="KW-1185">Reference proteome</keyword>
<protein>
    <submittedName>
        <fullName evidence="1">Uncharacterized protein</fullName>
    </submittedName>
</protein>
<dbReference type="EMBL" id="JACGWO010000001">
    <property type="protein sequence ID" value="KAK4438395.1"/>
    <property type="molecule type" value="Genomic_DNA"/>
</dbReference>
<evidence type="ECO:0000313" key="1">
    <source>
        <dbReference type="EMBL" id="KAK4438395.1"/>
    </source>
</evidence>
<reference evidence="1" key="1">
    <citation type="submission" date="2020-06" db="EMBL/GenBank/DDBJ databases">
        <authorList>
            <person name="Li T."/>
            <person name="Hu X."/>
            <person name="Zhang T."/>
            <person name="Song X."/>
            <person name="Zhang H."/>
            <person name="Dai N."/>
            <person name="Sheng W."/>
            <person name="Hou X."/>
            <person name="Wei L."/>
        </authorList>
    </citation>
    <scope>NUCLEOTIDE SEQUENCE</scope>
    <source>
        <strain evidence="1">3651</strain>
        <tissue evidence="1">Leaf</tissue>
    </source>
</reference>
<name>A0AAE2CXU8_9LAMI</name>
<gene>
    <name evidence="1" type="ORF">Salat_0173800</name>
</gene>
<accession>A0AAE2CXU8</accession>
<evidence type="ECO:0000313" key="2">
    <source>
        <dbReference type="Proteomes" id="UP001293254"/>
    </source>
</evidence>
<dbReference type="AlphaFoldDB" id="A0AAE2CXU8"/>
<dbReference type="Proteomes" id="UP001293254">
    <property type="component" value="Unassembled WGS sequence"/>
</dbReference>
<proteinExistence type="predicted"/>